<name>A0A915ACD4_PARUN</name>
<evidence type="ECO:0000313" key="2">
    <source>
        <dbReference type="WBParaSite" id="PgR004_g042_t10"/>
    </source>
</evidence>
<sequence>MKNSSHPLLTFSSEQKSLMRLYIVHAPILRFCRHIRTILLLRERENVEVERA</sequence>
<proteinExistence type="predicted"/>
<organism evidence="1 2">
    <name type="scientific">Parascaris univalens</name>
    <name type="common">Nematode worm</name>
    <dbReference type="NCBI Taxonomy" id="6257"/>
    <lineage>
        <taxon>Eukaryota</taxon>
        <taxon>Metazoa</taxon>
        <taxon>Ecdysozoa</taxon>
        <taxon>Nematoda</taxon>
        <taxon>Chromadorea</taxon>
        <taxon>Rhabditida</taxon>
        <taxon>Spirurina</taxon>
        <taxon>Ascaridomorpha</taxon>
        <taxon>Ascaridoidea</taxon>
        <taxon>Ascarididae</taxon>
        <taxon>Parascaris</taxon>
    </lineage>
</organism>
<keyword evidence="1" id="KW-1185">Reference proteome</keyword>
<protein>
    <submittedName>
        <fullName evidence="2">C2 domain-containing protein</fullName>
    </submittedName>
</protein>
<dbReference type="WBParaSite" id="PgR004_g042_t10">
    <property type="protein sequence ID" value="PgR004_g042_t10"/>
    <property type="gene ID" value="PgR004_g042"/>
</dbReference>
<dbReference type="AlphaFoldDB" id="A0A915ACD4"/>
<reference evidence="2" key="1">
    <citation type="submission" date="2022-11" db="UniProtKB">
        <authorList>
            <consortium name="WormBaseParasite"/>
        </authorList>
    </citation>
    <scope>IDENTIFICATION</scope>
</reference>
<evidence type="ECO:0000313" key="1">
    <source>
        <dbReference type="Proteomes" id="UP000887569"/>
    </source>
</evidence>
<accession>A0A915ACD4</accession>
<dbReference type="Proteomes" id="UP000887569">
    <property type="component" value="Unplaced"/>
</dbReference>